<dbReference type="InterPro" id="IPR013538">
    <property type="entry name" value="ASHA1/2-like_C"/>
</dbReference>
<dbReference type="SUPFAM" id="SSF55961">
    <property type="entry name" value="Bet v1-like"/>
    <property type="match status" value="1"/>
</dbReference>
<dbReference type="STRING" id="404941.GCA_002013645_03334"/>
<organism evidence="3 4">
    <name type="scientific">Mycobacteroides salmoniphilum</name>
    <dbReference type="NCBI Taxonomy" id="404941"/>
    <lineage>
        <taxon>Bacteria</taxon>
        <taxon>Bacillati</taxon>
        <taxon>Actinomycetota</taxon>
        <taxon>Actinomycetes</taxon>
        <taxon>Mycobacteriales</taxon>
        <taxon>Mycobacteriaceae</taxon>
        <taxon>Mycobacteroides</taxon>
    </lineage>
</organism>
<name>A0A4R8SVB5_9MYCO</name>
<dbReference type="CDD" id="cd07814">
    <property type="entry name" value="SRPBCC_CalC_Aha1-like"/>
    <property type="match status" value="1"/>
</dbReference>
<comment type="caution">
    <text evidence="3">The sequence shown here is derived from an EMBL/GenBank/DDBJ whole genome shotgun (WGS) entry which is preliminary data.</text>
</comment>
<gene>
    <name evidence="3" type="ORF">CCUG60884_01357</name>
</gene>
<dbReference type="AlphaFoldDB" id="A0A4R8SVB5"/>
<protein>
    <recommendedName>
        <fullName evidence="2">Activator of Hsp90 ATPase homologue 1/2-like C-terminal domain-containing protein</fullName>
    </recommendedName>
</protein>
<evidence type="ECO:0000256" key="1">
    <source>
        <dbReference type="ARBA" id="ARBA00006817"/>
    </source>
</evidence>
<dbReference type="Pfam" id="PF08327">
    <property type="entry name" value="AHSA1"/>
    <property type="match status" value="1"/>
</dbReference>
<dbReference type="Proteomes" id="UP000294604">
    <property type="component" value="Unassembled WGS sequence"/>
</dbReference>
<evidence type="ECO:0000313" key="4">
    <source>
        <dbReference type="Proteomes" id="UP000294604"/>
    </source>
</evidence>
<dbReference type="InterPro" id="IPR023393">
    <property type="entry name" value="START-like_dom_sf"/>
</dbReference>
<evidence type="ECO:0000313" key="3">
    <source>
        <dbReference type="EMBL" id="TEA06220.1"/>
    </source>
</evidence>
<dbReference type="EMBL" id="PECL01000007">
    <property type="protein sequence ID" value="TEA06220.1"/>
    <property type="molecule type" value="Genomic_DNA"/>
</dbReference>
<sequence>MEYKGVTTDIGVCAVGDLHDPTDVVTDFFYPHSPERVWGVLVDPDVMGDWFVEQVGFRPVAGTRYRLMDLPVPIADYSGNIACEVLVAIPNEMLAISWWDTKLPAPVAWRTAWTLCAVPNGTRVVLSRPAFSSDDPAVRRMAALSDRFWPTAMTKLGRLIDRAATIPTDRGTGEPACGPSLPG</sequence>
<accession>A0A4R8SVB5</accession>
<evidence type="ECO:0000259" key="2">
    <source>
        <dbReference type="Pfam" id="PF08327"/>
    </source>
</evidence>
<reference evidence="3 4" key="1">
    <citation type="journal article" date="2019" name="Sci. Rep.">
        <title>Extended insight into the Mycobacterium chelonae-abscessus complex through whole genome sequencing of Mycobacterium salmoniphilum outbreak and Mycobacterium salmoniphilum-like strains.</title>
        <authorList>
            <person name="Behra P.R.K."/>
            <person name="Das S."/>
            <person name="Pettersson B.M.F."/>
            <person name="Shirreff L."/>
            <person name="DuCote T."/>
            <person name="Jacobsson K.G."/>
            <person name="Ennis D.G."/>
            <person name="Kirsebom L.A."/>
        </authorList>
    </citation>
    <scope>NUCLEOTIDE SEQUENCE [LARGE SCALE GENOMIC DNA]</scope>
    <source>
        <strain evidence="3 4">CCUG 60884</strain>
    </source>
</reference>
<comment type="similarity">
    <text evidence="1">Belongs to the AHA1 family.</text>
</comment>
<dbReference type="Gene3D" id="3.30.530.20">
    <property type="match status" value="1"/>
</dbReference>
<proteinExistence type="inferred from homology"/>
<feature type="domain" description="Activator of Hsp90 ATPase homologue 1/2-like C-terminal" evidence="2">
    <location>
        <begin position="32"/>
        <end position="137"/>
    </location>
</feature>